<reference evidence="2 4" key="1">
    <citation type="submission" date="2018-02" db="EMBL/GenBank/DDBJ databases">
        <title>Draft genome of wild Prunus yedoensis var. nudiflora.</title>
        <authorList>
            <person name="Baek S."/>
            <person name="Kim J.-H."/>
            <person name="Choi K."/>
            <person name="Kim G.-B."/>
            <person name="Cho A."/>
            <person name="Jang H."/>
            <person name="Shin C.-H."/>
            <person name="Yu H.-J."/>
            <person name="Mun J.-H."/>
        </authorList>
    </citation>
    <scope>NUCLEOTIDE SEQUENCE [LARGE SCALE GENOMIC DNA]</scope>
    <source>
        <strain evidence="4">cv. Jeju island</strain>
        <tissue evidence="2">Leaf</tissue>
    </source>
</reference>
<evidence type="ECO:0000256" key="1">
    <source>
        <dbReference type="SAM" id="MobiDB-lite"/>
    </source>
</evidence>
<gene>
    <name evidence="2" type="ORF">Pyn_11988</name>
    <name evidence="3" type="ORF">Pyn_37784</name>
</gene>
<evidence type="ECO:0000313" key="3">
    <source>
        <dbReference type="EMBL" id="PQP99062.1"/>
    </source>
</evidence>
<keyword evidence="4" id="KW-1185">Reference proteome</keyword>
<dbReference type="AlphaFoldDB" id="A0A314XX20"/>
<feature type="region of interest" description="Disordered" evidence="1">
    <location>
        <begin position="1"/>
        <end position="35"/>
    </location>
</feature>
<comment type="caution">
    <text evidence="2">The sequence shown here is derived from an EMBL/GenBank/DDBJ whole genome shotgun (WGS) entry which is preliminary data.</text>
</comment>
<dbReference type="EMBL" id="PJQY01001998">
    <property type="protein sequence ID" value="PQP97188.1"/>
    <property type="molecule type" value="Genomic_DNA"/>
</dbReference>
<evidence type="ECO:0000313" key="4">
    <source>
        <dbReference type="Proteomes" id="UP000250321"/>
    </source>
</evidence>
<dbReference type="Proteomes" id="UP000250321">
    <property type="component" value="Unassembled WGS sequence"/>
</dbReference>
<evidence type="ECO:0000313" key="2">
    <source>
        <dbReference type="EMBL" id="PQP97188.1"/>
    </source>
</evidence>
<sequence>MEVPAHGGASSKQKSFKEPRDISTQGGMPSLEPAYKPIFFPSSNLAMEKGRKKIKKMGENRGSPLKQPREEALSPQKSLILWDWAELIVATIR</sequence>
<name>A0A314XX20_PRUYE</name>
<proteinExistence type="predicted"/>
<protein>
    <submittedName>
        <fullName evidence="2">Uncharacterized protein</fullName>
    </submittedName>
</protein>
<organism evidence="2 4">
    <name type="scientific">Prunus yedoensis var. nudiflora</name>
    <dbReference type="NCBI Taxonomy" id="2094558"/>
    <lineage>
        <taxon>Eukaryota</taxon>
        <taxon>Viridiplantae</taxon>
        <taxon>Streptophyta</taxon>
        <taxon>Embryophyta</taxon>
        <taxon>Tracheophyta</taxon>
        <taxon>Spermatophyta</taxon>
        <taxon>Magnoliopsida</taxon>
        <taxon>eudicotyledons</taxon>
        <taxon>Gunneridae</taxon>
        <taxon>Pentapetalae</taxon>
        <taxon>rosids</taxon>
        <taxon>fabids</taxon>
        <taxon>Rosales</taxon>
        <taxon>Rosaceae</taxon>
        <taxon>Amygdaloideae</taxon>
        <taxon>Amygdaleae</taxon>
        <taxon>Prunus</taxon>
    </lineage>
</organism>
<accession>A0A314XX20</accession>
<dbReference type="EMBL" id="PJQY01001845">
    <property type="protein sequence ID" value="PQP99062.1"/>
    <property type="molecule type" value="Genomic_DNA"/>
</dbReference>